<feature type="transmembrane region" description="Helical" evidence="11">
    <location>
        <begin position="6"/>
        <end position="26"/>
    </location>
</feature>
<dbReference type="PANTHER" id="PTHR12154:SF4">
    <property type="entry name" value="UDP-N-ACETYLGLUCOSAMINE TRANSFERASE SUBUNIT ALG14 HOMOLOG"/>
    <property type="match status" value="1"/>
</dbReference>
<evidence type="ECO:0000256" key="1">
    <source>
        <dbReference type="ARBA" id="ARBA00004389"/>
    </source>
</evidence>
<proteinExistence type="inferred from homology"/>
<dbReference type="PANTHER" id="PTHR12154">
    <property type="entry name" value="GLYCOSYL TRANSFERASE-RELATED"/>
    <property type="match status" value="1"/>
</dbReference>
<dbReference type="GO" id="GO:0043541">
    <property type="term" value="C:UDP-N-acetylglucosamine transferase complex"/>
    <property type="evidence" value="ECO:0007669"/>
    <property type="project" value="TreeGrafter"/>
</dbReference>
<evidence type="ECO:0000256" key="3">
    <source>
        <dbReference type="ARBA" id="ARBA00009731"/>
    </source>
</evidence>
<keyword evidence="6 11" id="KW-0812">Transmembrane</keyword>
<keyword evidence="7 11" id="KW-0256">Endoplasmic reticulum</keyword>
<dbReference type="Pfam" id="PF08660">
    <property type="entry name" value="Alg14"/>
    <property type="match status" value="1"/>
</dbReference>
<keyword evidence="9 11" id="KW-0472">Membrane</keyword>
<comment type="caution">
    <text evidence="11">Lacks conserved residue(s) required for the propagation of feature annotation.</text>
</comment>
<accession>A0A1E3HYJ5</accession>
<dbReference type="EMBL" id="CP143784">
    <property type="protein sequence ID" value="WVN85243.1"/>
    <property type="molecule type" value="Genomic_DNA"/>
</dbReference>
<evidence type="ECO:0000313" key="12">
    <source>
        <dbReference type="EMBL" id="WVN85243.1"/>
    </source>
</evidence>
<feature type="transmembrane region" description="Helical" evidence="11">
    <location>
        <begin position="152"/>
        <end position="170"/>
    </location>
</feature>
<reference evidence="12" key="3">
    <citation type="submission" date="2024-01" db="EMBL/GenBank/DDBJ databases">
        <authorList>
            <person name="Coelho M.A."/>
            <person name="David-Palma M."/>
            <person name="Shea T."/>
            <person name="Sun S."/>
            <person name="Cuomo C.A."/>
            <person name="Heitman J."/>
        </authorList>
    </citation>
    <scope>NUCLEOTIDE SEQUENCE</scope>
    <source>
        <strain evidence="12">CBS 7841</strain>
    </source>
</reference>
<reference evidence="12" key="2">
    <citation type="journal article" date="2022" name="Elife">
        <title>Obligate sexual reproduction of a homothallic fungus closely related to the Cryptococcus pathogenic species complex.</title>
        <authorList>
            <person name="Passer A.R."/>
            <person name="Clancey S.A."/>
            <person name="Shea T."/>
            <person name="David-Palma M."/>
            <person name="Averette A.F."/>
            <person name="Boekhout T."/>
            <person name="Porcel B.M."/>
            <person name="Nowrousian M."/>
            <person name="Cuomo C.A."/>
            <person name="Sun S."/>
            <person name="Heitman J."/>
            <person name="Coelho M.A."/>
        </authorList>
    </citation>
    <scope>NUCLEOTIDE SEQUENCE</scope>
    <source>
        <strain evidence="12">CBS 7841</strain>
    </source>
</reference>
<evidence type="ECO:0000256" key="9">
    <source>
        <dbReference type="ARBA" id="ARBA00023136"/>
    </source>
</evidence>
<dbReference type="GO" id="GO:0031965">
    <property type="term" value="C:nuclear membrane"/>
    <property type="evidence" value="ECO:0007669"/>
    <property type="project" value="UniProtKB-SubCell"/>
</dbReference>
<feature type="transmembrane region" description="Helical" evidence="11">
    <location>
        <begin position="118"/>
        <end position="140"/>
    </location>
</feature>
<organism evidence="12 13">
    <name type="scientific">Cryptococcus depauperatus CBS 7841</name>
    <dbReference type="NCBI Taxonomy" id="1295531"/>
    <lineage>
        <taxon>Eukaryota</taxon>
        <taxon>Fungi</taxon>
        <taxon>Dikarya</taxon>
        <taxon>Basidiomycota</taxon>
        <taxon>Agaricomycotina</taxon>
        <taxon>Tremellomycetes</taxon>
        <taxon>Tremellales</taxon>
        <taxon>Cryptococcaceae</taxon>
        <taxon>Cryptococcus</taxon>
    </lineage>
</organism>
<keyword evidence="8 11" id="KW-1133">Transmembrane helix</keyword>
<comment type="subcellular location">
    <subcellularLocation>
        <location evidence="1 11">Endoplasmic reticulum membrane</location>
        <topology evidence="1 11">Single-pass membrane protein</topology>
    </subcellularLocation>
    <subcellularLocation>
        <location evidence="2">Nucleus membrane</location>
        <topology evidence="2">Single-pass membrane protein</topology>
    </subcellularLocation>
</comment>
<reference evidence="12" key="1">
    <citation type="submission" date="2016-06" db="EMBL/GenBank/DDBJ databases">
        <authorList>
            <person name="Cuomo C."/>
            <person name="Litvintseva A."/>
            <person name="Heitman J."/>
            <person name="Chen Y."/>
            <person name="Sun S."/>
            <person name="Springer D."/>
            <person name="Dromer F."/>
            <person name="Young S."/>
            <person name="Zeng Q."/>
            <person name="Chapman S."/>
            <person name="Gujja S."/>
            <person name="Saif S."/>
            <person name="Birren B."/>
        </authorList>
    </citation>
    <scope>NUCLEOTIDE SEQUENCE</scope>
    <source>
        <strain evidence="12">CBS 7841</strain>
    </source>
</reference>
<evidence type="ECO:0000256" key="11">
    <source>
        <dbReference type="RuleBase" id="RU362127"/>
    </source>
</evidence>
<dbReference type="GO" id="GO:0006488">
    <property type="term" value="P:dolichol-linked oligosaccharide biosynthetic process"/>
    <property type="evidence" value="ECO:0007669"/>
    <property type="project" value="InterPro"/>
</dbReference>
<dbReference type="VEuPathDB" id="FungiDB:L203_05741"/>
<evidence type="ECO:0000256" key="4">
    <source>
        <dbReference type="ARBA" id="ARBA00011335"/>
    </source>
</evidence>
<dbReference type="GO" id="GO:0004577">
    <property type="term" value="F:N-acetylglucosaminyldiphosphodolichol N-acetylglucosaminyltransferase activity"/>
    <property type="evidence" value="ECO:0007669"/>
    <property type="project" value="TreeGrafter"/>
</dbReference>
<dbReference type="AlphaFoldDB" id="A0A1E3HYJ5"/>
<evidence type="ECO:0000256" key="7">
    <source>
        <dbReference type="ARBA" id="ARBA00022824"/>
    </source>
</evidence>
<name>A0A1E3HYJ5_9TREE</name>
<evidence type="ECO:0000256" key="8">
    <source>
        <dbReference type="ARBA" id="ARBA00022989"/>
    </source>
</evidence>
<dbReference type="Gene3D" id="3.40.50.2000">
    <property type="entry name" value="Glycogen Phosphorylase B"/>
    <property type="match status" value="1"/>
</dbReference>
<comment type="subunit">
    <text evidence="4 11">Heterodimer with ALG13 to form a functional enzyme.</text>
</comment>
<sequence>MLGHKAAIVAALCLLIVLLLRIYQLLPSRSLAKQRRPRGSECSMVIFLGSGGHTSEMKTLLSTLDFHRYRPRTYIYCHGDNLSLKVVSELESSNGGQASSQDYHLLALPRARQVGQSAISSIFSVIKTLAVCIHHIFILAMLQHPTKPFADLLVGNGPGTCAVVIAVSWIRRILGLSFTRIIYVESFARVTSLSLSGKLVRPFVDRFLVQWPEASDAKAEYRGWLV</sequence>
<evidence type="ECO:0000256" key="2">
    <source>
        <dbReference type="ARBA" id="ARBA00004590"/>
    </source>
</evidence>
<comment type="function">
    <text evidence="11">Involved in protein N-glycosylation. Essential for the second step of the dolichol-linked oligosaccharide pathway. Anchors the catalytic subunit ALG13 to the ER.</text>
</comment>
<gene>
    <name evidence="11" type="primary">ALG14</name>
    <name evidence="12" type="ORF">L203_100388</name>
</gene>
<evidence type="ECO:0000256" key="5">
    <source>
        <dbReference type="ARBA" id="ARBA00017467"/>
    </source>
</evidence>
<comment type="similarity">
    <text evidence="3 11">Belongs to the ALG14 family.</text>
</comment>
<evidence type="ECO:0000256" key="6">
    <source>
        <dbReference type="ARBA" id="ARBA00022692"/>
    </source>
</evidence>
<protein>
    <recommendedName>
        <fullName evidence="5 11">UDP-N-acetylglucosamine transferase subunit ALG14</fullName>
    </recommendedName>
    <alternativeName>
        <fullName evidence="10 11">Asparagine-linked glycosylation protein 14</fullName>
    </alternativeName>
</protein>
<evidence type="ECO:0000256" key="10">
    <source>
        <dbReference type="ARBA" id="ARBA00032062"/>
    </source>
</evidence>
<dbReference type="OrthoDB" id="17098at2759"/>
<keyword evidence="13" id="KW-1185">Reference proteome</keyword>
<dbReference type="Proteomes" id="UP000094043">
    <property type="component" value="Chromosome 1"/>
</dbReference>
<evidence type="ECO:0000313" key="13">
    <source>
        <dbReference type="Proteomes" id="UP000094043"/>
    </source>
</evidence>
<dbReference type="InterPro" id="IPR013969">
    <property type="entry name" value="Oligosacch_biosynth_Alg14"/>
</dbReference>